<dbReference type="eggNOG" id="KOG0344">
    <property type="taxonomic scope" value="Eukaryota"/>
</dbReference>
<dbReference type="SMART" id="SM00487">
    <property type="entry name" value="DEXDc"/>
    <property type="match status" value="1"/>
</dbReference>
<evidence type="ECO:0000256" key="2">
    <source>
        <dbReference type="ARBA" id="ARBA00022741"/>
    </source>
</evidence>
<dbReference type="Pfam" id="PF00270">
    <property type="entry name" value="DEAD"/>
    <property type="match status" value="1"/>
</dbReference>
<proteinExistence type="inferred from homology"/>
<feature type="domain" description="Helicase ATP-binding" evidence="11">
    <location>
        <begin position="109"/>
        <end position="317"/>
    </location>
</feature>
<dbReference type="Gramene" id="CMP222CT">
    <property type="protein sequence ID" value="CMP222CT"/>
    <property type="gene ID" value="CMP222C"/>
</dbReference>
<dbReference type="InterPro" id="IPR027417">
    <property type="entry name" value="P-loop_NTPase"/>
</dbReference>
<comment type="catalytic activity">
    <reaction evidence="8">
        <text>ATP + H2O = ADP + phosphate + H(+)</text>
        <dbReference type="Rhea" id="RHEA:13065"/>
        <dbReference type="ChEBI" id="CHEBI:15377"/>
        <dbReference type="ChEBI" id="CHEBI:15378"/>
        <dbReference type="ChEBI" id="CHEBI:30616"/>
        <dbReference type="ChEBI" id="CHEBI:43474"/>
        <dbReference type="ChEBI" id="CHEBI:456216"/>
        <dbReference type="EC" id="3.6.4.13"/>
    </reaction>
</comment>
<evidence type="ECO:0000256" key="4">
    <source>
        <dbReference type="ARBA" id="ARBA00022806"/>
    </source>
</evidence>
<dbReference type="GO" id="GO:0003724">
    <property type="term" value="F:RNA helicase activity"/>
    <property type="evidence" value="ECO:0007669"/>
    <property type="project" value="UniProtKB-EC"/>
</dbReference>
<gene>
    <name evidence="13" type="ORF">CYME_CMP222C</name>
</gene>
<evidence type="ECO:0000313" key="13">
    <source>
        <dbReference type="EMBL" id="BAM81842.1"/>
    </source>
</evidence>
<keyword evidence="6" id="KW-0694">RNA-binding</keyword>
<dbReference type="PROSITE" id="PS51192">
    <property type="entry name" value="HELICASE_ATP_BIND_1"/>
    <property type="match status" value="1"/>
</dbReference>
<reference evidence="13 14" key="1">
    <citation type="journal article" date="2004" name="Nature">
        <title>Genome sequence of the ultrasmall unicellular red alga Cyanidioschyzon merolae 10D.</title>
        <authorList>
            <person name="Matsuzaki M."/>
            <person name="Misumi O."/>
            <person name="Shin-i T."/>
            <person name="Maruyama S."/>
            <person name="Takahara M."/>
            <person name="Miyagishima S."/>
            <person name="Mori T."/>
            <person name="Nishida K."/>
            <person name="Yagisawa F."/>
            <person name="Nishida K."/>
            <person name="Yoshida Y."/>
            <person name="Nishimura Y."/>
            <person name="Nakao S."/>
            <person name="Kobayashi T."/>
            <person name="Momoyama Y."/>
            <person name="Higashiyama T."/>
            <person name="Minoda A."/>
            <person name="Sano M."/>
            <person name="Nomoto H."/>
            <person name="Oishi K."/>
            <person name="Hayashi H."/>
            <person name="Ohta F."/>
            <person name="Nishizaka S."/>
            <person name="Haga S."/>
            <person name="Miura S."/>
            <person name="Morishita T."/>
            <person name="Kabeya Y."/>
            <person name="Terasawa K."/>
            <person name="Suzuki Y."/>
            <person name="Ishii Y."/>
            <person name="Asakawa S."/>
            <person name="Takano H."/>
            <person name="Ohta N."/>
            <person name="Kuroiwa H."/>
            <person name="Tanaka K."/>
            <person name="Shimizu N."/>
            <person name="Sugano S."/>
            <person name="Sato N."/>
            <person name="Nozaki H."/>
            <person name="Ogasawara N."/>
            <person name="Kohara Y."/>
            <person name="Kuroiwa T."/>
        </authorList>
    </citation>
    <scope>NUCLEOTIDE SEQUENCE [LARGE SCALE GENOMIC DNA]</scope>
    <source>
        <strain evidence="13 14">10D</strain>
    </source>
</reference>
<dbReference type="STRING" id="280699.M1VFS6"/>
<evidence type="ECO:0000259" key="11">
    <source>
        <dbReference type="PROSITE" id="PS51192"/>
    </source>
</evidence>
<evidence type="ECO:0000256" key="10">
    <source>
        <dbReference type="SAM" id="MobiDB-lite"/>
    </source>
</evidence>
<evidence type="ECO:0000256" key="6">
    <source>
        <dbReference type="ARBA" id="ARBA00022884"/>
    </source>
</evidence>
<feature type="compositionally biased region" description="Basic residues" evidence="10">
    <location>
        <begin position="523"/>
        <end position="539"/>
    </location>
</feature>
<dbReference type="PROSITE" id="PS00039">
    <property type="entry name" value="DEAD_ATP_HELICASE"/>
    <property type="match status" value="1"/>
</dbReference>
<evidence type="ECO:0000256" key="1">
    <source>
        <dbReference type="ARBA" id="ARBA00012552"/>
    </source>
</evidence>
<sequence length="547" mass="60117">MSQGACQGSSHTSETTAEPLEHSEHFQQVQRFRHQHGIQVDRFLTRRDGYKSVFESVPWDLIPDPIQAFVPDLFERYPQYSDVLEQVLGVLSEHFGATSPTAVQCQAVPLLLEEAFDVLTCAPTGSGKTLAYLLPLFLKKQSGLVLVPTRELAEQVTRVAAHFCGPRGVLTHEIRRLCQPSDVATWWQGSGESPASTNRKASSETATSVQRPASGPVLVVATPLTAIHAHEYGAGQASGSARSPFPAPCETIILDEADRLLEPSLVPTVDRILRIVLEGCQNEGASSKRPRIHFFSATMPPNADELARTVCVSPLRINIEAKGGMTRTVASVEQRLRFCGSGSDQGKLLALRQMVLDGYELQPPALIFVATQRACEAVAKELRFALLQHLMKTTAGIPQIVRERQAMLLGTRVAALHAARDRETRRQILHQFLVGQIFYLVCTDLVARGIDFKCVNTVVNYDIPADGVTYVHRIGRAGRNGRTGKAITLFCADEAAQARTCAHVMRLSGQNESVPEWLLGLPKKPRNKSKSRGSKRKHLDRSEGMRG</sequence>
<dbReference type="InterPro" id="IPR001650">
    <property type="entry name" value="Helicase_C-like"/>
</dbReference>
<feature type="region of interest" description="Disordered" evidence="10">
    <location>
        <begin position="188"/>
        <end position="212"/>
    </location>
</feature>
<evidence type="ECO:0000256" key="5">
    <source>
        <dbReference type="ARBA" id="ARBA00022840"/>
    </source>
</evidence>
<dbReference type="EC" id="3.6.4.13" evidence="1"/>
<keyword evidence="5 9" id="KW-0067">ATP-binding</keyword>
<dbReference type="PANTHER" id="PTHR47959:SF15">
    <property type="entry name" value="RNA HELICASE"/>
    <property type="match status" value="1"/>
</dbReference>
<keyword evidence="2 9" id="KW-0547">Nucleotide-binding</keyword>
<dbReference type="HOGENOM" id="CLU_003041_1_4_1"/>
<dbReference type="OrthoDB" id="360161at2759"/>
<dbReference type="GO" id="GO:0003723">
    <property type="term" value="F:RNA binding"/>
    <property type="evidence" value="ECO:0007669"/>
    <property type="project" value="UniProtKB-KW"/>
</dbReference>
<reference evidence="13 14" key="2">
    <citation type="journal article" date="2007" name="BMC Biol.">
        <title>A 100%-complete sequence reveals unusually simple genomic features in the hot-spring red alga Cyanidioschyzon merolae.</title>
        <authorList>
            <person name="Nozaki H."/>
            <person name="Takano H."/>
            <person name="Misumi O."/>
            <person name="Terasawa K."/>
            <person name="Matsuzaki M."/>
            <person name="Maruyama S."/>
            <person name="Nishida K."/>
            <person name="Yagisawa F."/>
            <person name="Yoshida Y."/>
            <person name="Fujiwara T."/>
            <person name="Takio S."/>
            <person name="Tamura K."/>
            <person name="Chung S.J."/>
            <person name="Nakamura S."/>
            <person name="Kuroiwa H."/>
            <person name="Tanaka K."/>
            <person name="Sato N."/>
            <person name="Kuroiwa T."/>
        </authorList>
    </citation>
    <scope>NUCLEOTIDE SEQUENCE [LARGE SCALE GENOMIC DNA]</scope>
    <source>
        <strain evidence="13 14">10D</strain>
    </source>
</reference>
<dbReference type="OMA" id="EMAHSIM"/>
<evidence type="ECO:0000256" key="3">
    <source>
        <dbReference type="ARBA" id="ARBA00022801"/>
    </source>
</evidence>
<keyword evidence="3 9" id="KW-0378">Hydrolase</keyword>
<dbReference type="GO" id="GO:0016787">
    <property type="term" value="F:hydrolase activity"/>
    <property type="evidence" value="ECO:0007669"/>
    <property type="project" value="UniProtKB-KW"/>
</dbReference>
<keyword evidence="4 9" id="KW-0347">Helicase</keyword>
<dbReference type="AlphaFoldDB" id="M1VFS6"/>
<protein>
    <recommendedName>
        <fullName evidence="1">RNA helicase</fullName>
        <ecNumber evidence="1">3.6.4.13</ecNumber>
    </recommendedName>
</protein>
<dbReference type="Proteomes" id="UP000007014">
    <property type="component" value="Chromosome 16"/>
</dbReference>
<evidence type="ECO:0000256" key="8">
    <source>
        <dbReference type="ARBA" id="ARBA00047984"/>
    </source>
</evidence>
<dbReference type="KEGG" id="cme:CYME_CMP222C"/>
<dbReference type="SMART" id="SM00490">
    <property type="entry name" value="HELICc"/>
    <property type="match status" value="1"/>
</dbReference>
<dbReference type="GeneID" id="16995945"/>
<dbReference type="Gene3D" id="3.40.50.300">
    <property type="entry name" value="P-loop containing nucleotide triphosphate hydrolases"/>
    <property type="match status" value="2"/>
</dbReference>
<feature type="region of interest" description="Disordered" evidence="10">
    <location>
        <begin position="518"/>
        <end position="547"/>
    </location>
</feature>
<dbReference type="InterPro" id="IPR011545">
    <property type="entry name" value="DEAD/DEAH_box_helicase_dom"/>
</dbReference>
<dbReference type="CDD" id="cd18787">
    <property type="entry name" value="SF2_C_DEAD"/>
    <property type="match status" value="1"/>
</dbReference>
<evidence type="ECO:0000313" key="14">
    <source>
        <dbReference type="Proteomes" id="UP000007014"/>
    </source>
</evidence>
<dbReference type="InterPro" id="IPR000629">
    <property type="entry name" value="RNA-helicase_DEAD-box_CS"/>
</dbReference>
<dbReference type="SUPFAM" id="SSF52540">
    <property type="entry name" value="P-loop containing nucleoside triphosphate hydrolases"/>
    <property type="match status" value="1"/>
</dbReference>
<evidence type="ECO:0000256" key="9">
    <source>
        <dbReference type="RuleBase" id="RU000492"/>
    </source>
</evidence>
<accession>M1VFS6</accession>
<organism evidence="13 14">
    <name type="scientific">Cyanidioschyzon merolae (strain NIES-3377 / 10D)</name>
    <name type="common">Unicellular red alga</name>
    <dbReference type="NCBI Taxonomy" id="280699"/>
    <lineage>
        <taxon>Eukaryota</taxon>
        <taxon>Rhodophyta</taxon>
        <taxon>Bangiophyceae</taxon>
        <taxon>Cyanidiales</taxon>
        <taxon>Cyanidiaceae</taxon>
        <taxon>Cyanidioschyzon</taxon>
    </lineage>
</organism>
<dbReference type="PROSITE" id="PS51194">
    <property type="entry name" value="HELICASE_CTER"/>
    <property type="match status" value="1"/>
</dbReference>
<evidence type="ECO:0000256" key="7">
    <source>
        <dbReference type="ARBA" id="ARBA00024355"/>
    </source>
</evidence>
<dbReference type="Pfam" id="PF00271">
    <property type="entry name" value="Helicase_C"/>
    <property type="match status" value="1"/>
</dbReference>
<feature type="region of interest" description="Disordered" evidence="10">
    <location>
        <begin position="1"/>
        <end position="24"/>
    </location>
</feature>
<feature type="compositionally biased region" description="Polar residues" evidence="10">
    <location>
        <begin position="188"/>
        <end position="211"/>
    </location>
</feature>
<dbReference type="GO" id="GO:0005524">
    <property type="term" value="F:ATP binding"/>
    <property type="evidence" value="ECO:0007669"/>
    <property type="project" value="UniProtKB-KW"/>
</dbReference>
<dbReference type="EMBL" id="AP006498">
    <property type="protein sequence ID" value="BAM81842.1"/>
    <property type="molecule type" value="Genomic_DNA"/>
</dbReference>
<feature type="compositionally biased region" description="Polar residues" evidence="10">
    <location>
        <begin position="1"/>
        <end position="16"/>
    </location>
</feature>
<dbReference type="InterPro" id="IPR050079">
    <property type="entry name" value="DEAD_box_RNA_helicase"/>
</dbReference>
<evidence type="ECO:0000259" key="12">
    <source>
        <dbReference type="PROSITE" id="PS51194"/>
    </source>
</evidence>
<dbReference type="InterPro" id="IPR014001">
    <property type="entry name" value="Helicase_ATP-bd"/>
</dbReference>
<keyword evidence="14" id="KW-1185">Reference proteome</keyword>
<dbReference type="PANTHER" id="PTHR47959">
    <property type="entry name" value="ATP-DEPENDENT RNA HELICASE RHLE-RELATED"/>
    <property type="match status" value="1"/>
</dbReference>
<name>M1VFS6_CYAM1</name>
<comment type="similarity">
    <text evidence="7">Belongs to the DEAD box helicase family. DDX52/ROK1 subfamily.</text>
</comment>
<dbReference type="RefSeq" id="XP_005537878.1">
    <property type="nucleotide sequence ID" value="XM_005537821.1"/>
</dbReference>
<feature type="domain" description="Helicase C-terminal" evidence="12">
    <location>
        <begin position="350"/>
        <end position="522"/>
    </location>
</feature>
<dbReference type="GO" id="GO:0005829">
    <property type="term" value="C:cytosol"/>
    <property type="evidence" value="ECO:0007669"/>
    <property type="project" value="TreeGrafter"/>
</dbReference>